<evidence type="ECO:0000256" key="1">
    <source>
        <dbReference type="SAM" id="Phobius"/>
    </source>
</evidence>
<dbReference type="RefSeq" id="WP_109767304.1">
    <property type="nucleotide sequence ID" value="NZ_CP159474.1"/>
</dbReference>
<evidence type="ECO:0000313" key="2">
    <source>
        <dbReference type="EMBL" id="RKF06682.1"/>
    </source>
</evidence>
<feature type="transmembrane region" description="Helical" evidence="1">
    <location>
        <begin position="87"/>
        <end position="108"/>
    </location>
</feature>
<reference evidence="2 3" key="1">
    <citation type="journal article" date="2018" name="Int. J. Syst. Bacteriol.">
        <title>Oceaniradius stylonemae gen. nov., sp. nov., isolated from a red alga, Stylonema cornu-cervi.</title>
        <authorList>
            <person name="Jeong S."/>
        </authorList>
    </citation>
    <scope>NUCLEOTIDE SEQUENCE [LARGE SCALE GENOMIC DNA]</scope>
    <source>
        <strain evidence="2 3">StC1</strain>
    </source>
</reference>
<protein>
    <submittedName>
        <fullName evidence="2">DUF983 domain-containing protein</fullName>
    </submittedName>
</protein>
<keyword evidence="3" id="KW-1185">Reference proteome</keyword>
<organism evidence="2 3">
    <name type="scientific">Oceaniradius stylonematis</name>
    <dbReference type="NCBI Taxonomy" id="2184161"/>
    <lineage>
        <taxon>Bacteria</taxon>
        <taxon>Pseudomonadati</taxon>
        <taxon>Pseudomonadota</taxon>
        <taxon>Alphaproteobacteria</taxon>
        <taxon>Hyphomicrobiales</taxon>
        <taxon>Ahrensiaceae</taxon>
        <taxon>Oceaniradius</taxon>
    </lineage>
</organism>
<comment type="caution">
    <text evidence="2">The sequence shown here is derived from an EMBL/GenBank/DDBJ whole genome shotgun (WGS) entry which is preliminary data.</text>
</comment>
<accession>A0A3A8A8P4</accession>
<dbReference type="EMBL" id="QFWV02000006">
    <property type="protein sequence ID" value="RKF06682.1"/>
    <property type="molecule type" value="Genomic_DNA"/>
</dbReference>
<proteinExistence type="predicted"/>
<keyword evidence="1" id="KW-0812">Transmembrane</keyword>
<dbReference type="Proteomes" id="UP000246132">
    <property type="component" value="Unassembled WGS sequence"/>
</dbReference>
<dbReference type="Pfam" id="PF06170">
    <property type="entry name" value="DUF983"/>
    <property type="match status" value="1"/>
</dbReference>
<name>A0A3A8A8P4_9HYPH</name>
<sequence>MSTSSDARTATDYPPIKPQHTGLVGKCPRCGRGRLFSGFLALADHCEVCGLDYDFADPADGPAFFVITFACIPVVAFAIWMEVAVGAPYWLNALLTFPLLLAFCVLPLRPLKGLMVATQYYHGAREGALDPAGNAGTGAGR</sequence>
<gene>
    <name evidence="2" type="ORF">DEM25_010555</name>
</gene>
<dbReference type="OrthoDB" id="9799456at2"/>
<feature type="transmembrane region" description="Helical" evidence="1">
    <location>
        <begin position="63"/>
        <end position="81"/>
    </location>
</feature>
<keyword evidence="1" id="KW-0472">Membrane</keyword>
<dbReference type="AlphaFoldDB" id="A0A3A8A8P4"/>
<keyword evidence="1" id="KW-1133">Transmembrane helix</keyword>
<dbReference type="InterPro" id="IPR009325">
    <property type="entry name" value="DUF983"/>
</dbReference>
<evidence type="ECO:0000313" key="3">
    <source>
        <dbReference type="Proteomes" id="UP000246132"/>
    </source>
</evidence>